<comment type="similarity">
    <text evidence="3">Belongs to the phenylalanyl-tRNA synthetase beta subunit family. Type 1 subfamily.</text>
</comment>
<feature type="domain" description="B5" evidence="21">
    <location>
        <begin position="400"/>
        <end position="475"/>
    </location>
</feature>
<keyword evidence="15" id="KW-0648">Protein biosynthesis</keyword>
<sequence length="789" mass="86136">MKFSEAWLREWVNPDLDSAALAEQLTMAGLEVDSTEPVAADFDGVRIAEVISVEPHPDADKLRVCSVSVGDIEPLQIVCGASNVRAGMKVPLATIGGYIGDMRLKKAKLRGLPSHGMLCSASELGLSDEREGLMDLPDDAPVGEDLRVYLNLDDVSIDIDLTPNRGDCLGMEGVAREVGALTGTDVSTPAFKTVAAEITDTFSIAVDVPEACPRYLGRVIRGIDPAATTPLWMQERLRRSGVRSLGPVVDVTNYVLLELGQPMHAFDRDRLADGIVVRHARDGEKLTLLDEREIELAADTLLICDHNKPLALAGIMGGIDSGISADTRNLLLEVAYFTPEKIAGKARTYGLATDASHRFERGVDPELQWRAMDRATHLLLELVGGEAGPIIEAASEQQLQVKQAILLRRLRIQRLLGFVPNDAQVSDMLKRLGIHLQAHPEGWLATPPSYRFDLSIEADLIEEVGRILGYDKLPSANNQGDLVMCSVPEAATPLSRLQSLLVDRGYQEAITYSFVDADQLQLFEPSLSAVVLANPISSEMSVMRTSLWAGLIGVLKYNLARQQSRVLLFESGLKYSFQDDDIKQDNYISGVLNGGRLPEQWDTAKGAFDFYDAKGDVEALLGCCGVSAEFRAEHHPALHPGQSAMVIVTGKPIGWLGCIHPKLAQKLEIPSKTYLFELNLDILHQGKLPSFENLSRFPSIRRDLAIVVDVGVPADALCNSIKEQAGNLLIDLTVFDVYQGKGVETGRKSVALGLILQDSSRTLTDDSVDLVMHSVTRQLEKRFGATLRE</sequence>
<dbReference type="Gene3D" id="3.30.70.380">
    <property type="entry name" value="Ferrodoxin-fold anticodon-binding domain"/>
    <property type="match status" value="1"/>
</dbReference>
<dbReference type="InterPro" id="IPR005121">
    <property type="entry name" value="Fdx_antiC-bd"/>
</dbReference>
<dbReference type="GO" id="GO:0006432">
    <property type="term" value="P:phenylalanyl-tRNA aminoacylation"/>
    <property type="evidence" value="ECO:0007669"/>
    <property type="project" value="InterPro"/>
</dbReference>
<dbReference type="PROSITE" id="PS50886">
    <property type="entry name" value="TRBD"/>
    <property type="match status" value="1"/>
</dbReference>
<comment type="subunit">
    <text evidence="4">Tetramer of two alpha and two beta subunits.</text>
</comment>
<dbReference type="InterPro" id="IPR005147">
    <property type="entry name" value="tRNA_synthase_B5-dom"/>
</dbReference>
<dbReference type="Pfam" id="PF03484">
    <property type="entry name" value="B5"/>
    <property type="match status" value="1"/>
</dbReference>
<keyword evidence="13" id="KW-0460">Magnesium</keyword>
<dbReference type="InterPro" id="IPR045864">
    <property type="entry name" value="aa-tRNA-synth_II/BPL/LPL"/>
</dbReference>
<evidence type="ECO:0000256" key="15">
    <source>
        <dbReference type="ARBA" id="ARBA00022917"/>
    </source>
</evidence>
<dbReference type="PANTHER" id="PTHR10947:SF0">
    <property type="entry name" value="PHENYLALANINE--TRNA LIGASE BETA SUBUNIT"/>
    <property type="match status" value="1"/>
</dbReference>
<evidence type="ECO:0000256" key="16">
    <source>
        <dbReference type="ARBA" id="ARBA00023146"/>
    </source>
</evidence>
<dbReference type="Pfam" id="PF17759">
    <property type="entry name" value="tRNA_synthFbeta"/>
    <property type="match status" value="1"/>
</dbReference>
<dbReference type="CDD" id="cd00769">
    <property type="entry name" value="PheRS_beta_core"/>
    <property type="match status" value="1"/>
</dbReference>
<evidence type="ECO:0000256" key="8">
    <source>
        <dbReference type="ARBA" id="ARBA00022555"/>
    </source>
</evidence>
<dbReference type="Gene3D" id="3.30.930.10">
    <property type="entry name" value="Bira Bifunctional Protein, Domain 2"/>
    <property type="match status" value="1"/>
</dbReference>
<dbReference type="AlphaFoldDB" id="A0A3B0Z0C7"/>
<dbReference type="FunFam" id="3.50.40.10:FF:000001">
    <property type="entry name" value="Phenylalanine--tRNA ligase beta subunit"/>
    <property type="match status" value="1"/>
</dbReference>
<evidence type="ECO:0000256" key="12">
    <source>
        <dbReference type="ARBA" id="ARBA00022840"/>
    </source>
</evidence>
<evidence type="ECO:0000259" key="21">
    <source>
        <dbReference type="PROSITE" id="PS51483"/>
    </source>
</evidence>
<evidence type="ECO:0000256" key="4">
    <source>
        <dbReference type="ARBA" id="ARBA00011209"/>
    </source>
</evidence>
<dbReference type="SUPFAM" id="SSF54991">
    <property type="entry name" value="Anticodon-binding domain of PheRS"/>
    <property type="match status" value="1"/>
</dbReference>
<dbReference type="Pfam" id="PF03483">
    <property type="entry name" value="B3_4"/>
    <property type="match status" value="1"/>
</dbReference>
<evidence type="ECO:0000256" key="2">
    <source>
        <dbReference type="ARBA" id="ARBA00004496"/>
    </source>
</evidence>
<keyword evidence="7" id="KW-0963">Cytoplasm</keyword>
<dbReference type="InterPro" id="IPR005146">
    <property type="entry name" value="B3/B4_tRNA-bd"/>
</dbReference>
<comment type="catalytic activity">
    <reaction evidence="18">
        <text>tRNA(Phe) + L-phenylalanine + ATP = L-phenylalanyl-tRNA(Phe) + AMP + diphosphate + H(+)</text>
        <dbReference type="Rhea" id="RHEA:19413"/>
        <dbReference type="Rhea" id="RHEA-COMP:9668"/>
        <dbReference type="Rhea" id="RHEA-COMP:9699"/>
        <dbReference type="ChEBI" id="CHEBI:15378"/>
        <dbReference type="ChEBI" id="CHEBI:30616"/>
        <dbReference type="ChEBI" id="CHEBI:33019"/>
        <dbReference type="ChEBI" id="CHEBI:58095"/>
        <dbReference type="ChEBI" id="CHEBI:78442"/>
        <dbReference type="ChEBI" id="CHEBI:78531"/>
        <dbReference type="ChEBI" id="CHEBI:456215"/>
        <dbReference type="EC" id="6.1.1.20"/>
    </reaction>
</comment>
<dbReference type="HAMAP" id="MF_00283">
    <property type="entry name" value="Phe_tRNA_synth_beta1"/>
    <property type="match status" value="1"/>
</dbReference>
<feature type="domain" description="TRNA-binding" evidence="19">
    <location>
        <begin position="39"/>
        <end position="147"/>
    </location>
</feature>
<evidence type="ECO:0000256" key="13">
    <source>
        <dbReference type="ARBA" id="ARBA00022842"/>
    </source>
</evidence>
<dbReference type="PROSITE" id="PS51447">
    <property type="entry name" value="FDX_ACB"/>
    <property type="match status" value="1"/>
</dbReference>
<evidence type="ECO:0000256" key="18">
    <source>
        <dbReference type="ARBA" id="ARBA00049255"/>
    </source>
</evidence>
<dbReference type="GO" id="GO:0004826">
    <property type="term" value="F:phenylalanine-tRNA ligase activity"/>
    <property type="evidence" value="ECO:0007669"/>
    <property type="project" value="UniProtKB-EC"/>
</dbReference>
<dbReference type="PANTHER" id="PTHR10947">
    <property type="entry name" value="PHENYLALANYL-TRNA SYNTHETASE BETA CHAIN AND LEUCINE-RICH REPEAT-CONTAINING PROTEIN 47"/>
    <property type="match status" value="1"/>
</dbReference>
<organism evidence="22">
    <name type="scientific">hydrothermal vent metagenome</name>
    <dbReference type="NCBI Taxonomy" id="652676"/>
    <lineage>
        <taxon>unclassified sequences</taxon>
        <taxon>metagenomes</taxon>
        <taxon>ecological metagenomes</taxon>
    </lineage>
</organism>
<keyword evidence="12" id="KW-0067">ATP-binding</keyword>
<dbReference type="InterPro" id="IPR012340">
    <property type="entry name" value="NA-bd_OB-fold"/>
</dbReference>
<dbReference type="InterPro" id="IPR033714">
    <property type="entry name" value="tRNA_bind_bactPheRS"/>
</dbReference>
<name>A0A3B0Z0C7_9ZZZZ</name>
<evidence type="ECO:0000256" key="14">
    <source>
        <dbReference type="ARBA" id="ARBA00022884"/>
    </source>
</evidence>
<dbReference type="SUPFAM" id="SSF50249">
    <property type="entry name" value="Nucleic acid-binding proteins"/>
    <property type="match status" value="1"/>
</dbReference>
<dbReference type="GO" id="GO:0000049">
    <property type="term" value="F:tRNA binding"/>
    <property type="evidence" value="ECO:0007669"/>
    <property type="project" value="UniProtKB-KW"/>
</dbReference>
<dbReference type="Gene3D" id="2.40.50.140">
    <property type="entry name" value="Nucleic acid-binding proteins"/>
    <property type="match status" value="1"/>
</dbReference>
<dbReference type="FunFam" id="3.30.930.10:FF:000022">
    <property type="entry name" value="Phenylalanine--tRNA ligase beta subunit"/>
    <property type="match status" value="1"/>
</dbReference>
<dbReference type="InterPro" id="IPR009061">
    <property type="entry name" value="DNA-bd_dom_put_sf"/>
</dbReference>
<evidence type="ECO:0000256" key="11">
    <source>
        <dbReference type="ARBA" id="ARBA00022741"/>
    </source>
</evidence>
<dbReference type="InterPro" id="IPR020825">
    <property type="entry name" value="Phe-tRNA_synthase-like_B3/B4"/>
</dbReference>
<dbReference type="SUPFAM" id="SSF56037">
    <property type="entry name" value="PheT/TilS domain"/>
    <property type="match status" value="1"/>
</dbReference>
<evidence type="ECO:0000256" key="10">
    <source>
        <dbReference type="ARBA" id="ARBA00022723"/>
    </source>
</evidence>
<evidence type="ECO:0000256" key="17">
    <source>
        <dbReference type="ARBA" id="ARBA00033189"/>
    </source>
</evidence>
<evidence type="ECO:0000256" key="9">
    <source>
        <dbReference type="ARBA" id="ARBA00022598"/>
    </source>
</evidence>
<dbReference type="SMART" id="SM00874">
    <property type="entry name" value="B5"/>
    <property type="match status" value="1"/>
</dbReference>
<evidence type="ECO:0000256" key="6">
    <source>
        <dbReference type="ARBA" id="ARBA00017032"/>
    </source>
</evidence>
<dbReference type="InterPro" id="IPR002547">
    <property type="entry name" value="tRNA-bd_dom"/>
</dbReference>
<dbReference type="GO" id="GO:0005524">
    <property type="term" value="F:ATP binding"/>
    <property type="evidence" value="ECO:0007669"/>
    <property type="project" value="UniProtKB-KW"/>
</dbReference>
<keyword evidence="10" id="KW-0479">Metal-binding</keyword>
<dbReference type="SMART" id="SM00896">
    <property type="entry name" value="FDX-ACB"/>
    <property type="match status" value="1"/>
</dbReference>
<dbReference type="InterPro" id="IPR036690">
    <property type="entry name" value="Fdx_antiC-bd_sf"/>
</dbReference>
<dbReference type="NCBIfam" id="TIGR00472">
    <property type="entry name" value="pheT_bact"/>
    <property type="match status" value="1"/>
</dbReference>
<keyword evidence="9 22" id="KW-0436">Ligase</keyword>
<comment type="subcellular location">
    <subcellularLocation>
        <location evidence="2">Cytoplasm</location>
    </subcellularLocation>
</comment>
<dbReference type="InterPro" id="IPR041616">
    <property type="entry name" value="PheRS_beta_core"/>
</dbReference>
<evidence type="ECO:0000259" key="19">
    <source>
        <dbReference type="PROSITE" id="PS50886"/>
    </source>
</evidence>
<evidence type="ECO:0000256" key="1">
    <source>
        <dbReference type="ARBA" id="ARBA00001946"/>
    </source>
</evidence>
<gene>
    <name evidence="22" type="ORF">MNBD_GAMMA13-1099</name>
</gene>
<dbReference type="EMBL" id="UOFK01000243">
    <property type="protein sequence ID" value="VAW80982.1"/>
    <property type="molecule type" value="Genomic_DNA"/>
</dbReference>
<dbReference type="SMART" id="SM00873">
    <property type="entry name" value="B3_4"/>
    <property type="match status" value="1"/>
</dbReference>
<dbReference type="InterPro" id="IPR045060">
    <property type="entry name" value="Phe-tRNA-ligase_IIc_bsu"/>
</dbReference>
<protein>
    <recommendedName>
        <fullName evidence="6">Phenylalanine--tRNA ligase beta subunit</fullName>
        <ecNumber evidence="5">6.1.1.20</ecNumber>
    </recommendedName>
    <alternativeName>
        <fullName evidence="17">Phenylalanyl-tRNA synthetase beta subunit</fullName>
    </alternativeName>
</protein>
<evidence type="ECO:0000256" key="7">
    <source>
        <dbReference type="ARBA" id="ARBA00022490"/>
    </source>
</evidence>
<evidence type="ECO:0000256" key="3">
    <source>
        <dbReference type="ARBA" id="ARBA00008653"/>
    </source>
</evidence>
<dbReference type="PROSITE" id="PS51483">
    <property type="entry name" value="B5"/>
    <property type="match status" value="1"/>
</dbReference>
<proteinExistence type="inferred from homology"/>
<evidence type="ECO:0000256" key="5">
    <source>
        <dbReference type="ARBA" id="ARBA00012814"/>
    </source>
</evidence>
<comment type="cofactor">
    <cofactor evidence="1">
        <name>Mg(2+)</name>
        <dbReference type="ChEBI" id="CHEBI:18420"/>
    </cofactor>
</comment>
<dbReference type="InterPro" id="IPR004532">
    <property type="entry name" value="Phe-tRNA-ligase_IIc_bsu_bact"/>
</dbReference>
<keyword evidence="16 22" id="KW-0030">Aminoacyl-tRNA synthetase</keyword>
<evidence type="ECO:0000313" key="22">
    <source>
        <dbReference type="EMBL" id="VAW80982.1"/>
    </source>
</evidence>
<feature type="domain" description="FDX-ACB" evidence="20">
    <location>
        <begin position="695"/>
        <end position="788"/>
    </location>
</feature>
<dbReference type="SUPFAM" id="SSF55681">
    <property type="entry name" value="Class II aaRS and biotin synthetases"/>
    <property type="match status" value="1"/>
</dbReference>
<dbReference type="Pfam" id="PF01588">
    <property type="entry name" value="tRNA_bind"/>
    <property type="match status" value="1"/>
</dbReference>
<dbReference type="NCBIfam" id="NF045760">
    <property type="entry name" value="YtpR"/>
    <property type="match status" value="1"/>
</dbReference>
<dbReference type="GO" id="GO:0000287">
    <property type="term" value="F:magnesium ion binding"/>
    <property type="evidence" value="ECO:0007669"/>
    <property type="project" value="InterPro"/>
</dbReference>
<dbReference type="Pfam" id="PF03147">
    <property type="entry name" value="FDX-ACB"/>
    <property type="match status" value="1"/>
</dbReference>
<dbReference type="GO" id="GO:0009328">
    <property type="term" value="C:phenylalanine-tRNA ligase complex"/>
    <property type="evidence" value="ECO:0007669"/>
    <property type="project" value="TreeGrafter"/>
</dbReference>
<dbReference type="Gene3D" id="3.30.56.10">
    <property type="match status" value="2"/>
</dbReference>
<dbReference type="SUPFAM" id="SSF46955">
    <property type="entry name" value="Putative DNA-binding domain"/>
    <property type="match status" value="1"/>
</dbReference>
<dbReference type="Gene3D" id="3.50.40.10">
    <property type="entry name" value="Phenylalanyl-trna Synthetase, Chain B, domain 3"/>
    <property type="match status" value="1"/>
</dbReference>
<dbReference type="FunFam" id="3.30.70.380:FF:000001">
    <property type="entry name" value="Phenylalanine--tRNA ligase beta subunit"/>
    <property type="match status" value="1"/>
</dbReference>
<keyword evidence="8" id="KW-0820">tRNA-binding</keyword>
<reference evidence="22" key="1">
    <citation type="submission" date="2018-06" db="EMBL/GenBank/DDBJ databases">
        <authorList>
            <person name="Zhirakovskaya E."/>
        </authorList>
    </citation>
    <scope>NUCLEOTIDE SEQUENCE</scope>
</reference>
<dbReference type="CDD" id="cd02796">
    <property type="entry name" value="tRNA_bind_bactPheRS"/>
    <property type="match status" value="1"/>
</dbReference>
<dbReference type="FunFam" id="2.40.50.140:FF:000045">
    <property type="entry name" value="Phenylalanine--tRNA ligase beta subunit"/>
    <property type="match status" value="1"/>
</dbReference>
<accession>A0A3B0Z0C7</accession>
<evidence type="ECO:0000259" key="20">
    <source>
        <dbReference type="PROSITE" id="PS51447"/>
    </source>
</evidence>
<keyword evidence="11" id="KW-0547">Nucleotide-binding</keyword>
<keyword evidence="14" id="KW-0694">RNA-binding</keyword>
<dbReference type="EC" id="6.1.1.20" evidence="5"/>